<dbReference type="Gene3D" id="3.90.470.20">
    <property type="entry name" value="4'-phosphopantetheinyl transferase domain"/>
    <property type="match status" value="1"/>
</dbReference>
<dbReference type="GO" id="GO:0000287">
    <property type="term" value="F:magnesium ion binding"/>
    <property type="evidence" value="ECO:0007669"/>
    <property type="project" value="InterPro"/>
</dbReference>
<evidence type="ECO:0000313" key="5">
    <source>
        <dbReference type="EMBL" id="OOZ35890.1"/>
    </source>
</evidence>
<dbReference type="PANTHER" id="PTHR12215:SF10">
    <property type="entry name" value="L-AMINOADIPATE-SEMIALDEHYDE DEHYDROGENASE-PHOSPHOPANTETHEINYL TRANSFERASE"/>
    <property type="match status" value="1"/>
</dbReference>
<dbReference type="InterPro" id="IPR037143">
    <property type="entry name" value="4-PPantetheinyl_Trfase_dom_sf"/>
</dbReference>
<dbReference type="Pfam" id="PF22624">
    <property type="entry name" value="AASDHPPT_N"/>
    <property type="match status" value="1"/>
</dbReference>
<reference evidence="5 6" key="1">
    <citation type="submission" date="2016-11" db="EMBL/GenBank/DDBJ databases">
        <title>Mixed transmission modes and dynamic genome evolution in an obligate animal-bacterial symbiosis.</title>
        <authorList>
            <person name="Russell S.L."/>
            <person name="Corbett-Detig R.B."/>
            <person name="Cavanaugh C.M."/>
        </authorList>
    </citation>
    <scope>NUCLEOTIDE SEQUENCE [LARGE SCALE GENOMIC DNA]</scope>
    <source>
        <strain evidence="5">Se-Cadez</strain>
    </source>
</reference>
<dbReference type="Proteomes" id="UP000190896">
    <property type="component" value="Unassembled WGS sequence"/>
</dbReference>
<dbReference type="Pfam" id="PF01648">
    <property type="entry name" value="ACPS"/>
    <property type="match status" value="1"/>
</dbReference>
<keyword evidence="6" id="KW-1185">Reference proteome</keyword>
<feature type="domain" description="4'-phosphopantetheinyl transferase N-terminal" evidence="4">
    <location>
        <begin position="24"/>
        <end position="99"/>
    </location>
</feature>
<evidence type="ECO:0000256" key="2">
    <source>
        <dbReference type="ARBA" id="ARBA00022679"/>
    </source>
</evidence>
<dbReference type="PANTHER" id="PTHR12215">
    <property type="entry name" value="PHOSPHOPANTETHEINE TRANSFERASE"/>
    <property type="match status" value="1"/>
</dbReference>
<evidence type="ECO:0000259" key="4">
    <source>
        <dbReference type="Pfam" id="PF22624"/>
    </source>
</evidence>
<dbReference type="InterPro" id="IPR008278">
    <property type="entry name" value="4-PPantetheinyl_Trfase_dom"/>
</dbReference>
<dbReference type="AlphaFoldDB" id="A0A1T2KT32"/>
<dbReference type="GO" id="GO:0008897">
    <property type="term" value="F:holo-[acyl-carrier-protein] synthase activity"/>
    <property type="evidence" value="ECO:0007669"/>
    <property type="project" value="InterPro"/>
</dbReference>
<comment type="similarity">
    <text evidence="1">Belongs to the P-Pant transferase superfamily. Gsp/Sfp/HetI/AcpT family.</text>
</comment>
<dbReference type="EMBL" id="MPRJ01000068">
    <property type="protein sequence ID" value="OOZ35890.1"/>
    <property type="molecule type" value="Genomic_DNA"/>
</dbReference>
<dbReference type="GO" id="GO:0005829">
    <property type="term" value="C:cytosol"/>
    <property type="evidence" value="ECO:0007669"/>
    <property type="project" value="TreeGrafter"/>
</dbReference>
<dbReference type="InterPro" id="IPR050559">
    <property type="entry name" value="P-Pant_transferase_sf"/>
</dbReference>
<keyword evidence="2" id="KW-0808">Transferase</keyword>
<dbReference type="GO" id="GO:0019878">
    <property type="term" value="P:lysine biosynthetic process via aminoadipic acid"/>
    <property type="evidence" value="ECO:0007669"/>
    <property type="project" value="TreeGrafter"/>
</dbReference>
<protein>
    <submittedName>
        <fullName evidence="5">Uncharacterized protein</fullName>
    </submittedName>
</protein>
<accession>A0A1T2KT32</accession>
<evidence type="ECO:0000259" key="3">
    <source>
        <dbReference type="Pfam" id="PF01648"/>
    </source>
</evidence>
<dbReference type="SUPFAM" id="SSF56214">
    <property type="entry name" value="4'-phosphopantetheinyl transferase"/>
    <property type="match status" value="2"/>
</dbReference>
<evidence type="ECO:0000256" key="1">
    <source>
        <dbReference type="ARBA" id="ARBA00010990"/>
    </source>
</evidence>
<proteinExistence type="inferred from homology"/>
<comment type="caution">
    <text evidence="5">The sequence shown here is derived from an EMBL/GenBank/DDBJ whole genome shotgun (WGS) entry which is preliminary data.</text>
</comment>
<sequence>MHGGDLHIWKLDLSEHGNTIHPPLSSDETRRAEKLRSEDQKKRFVVARKEMRQILAAYLECKPADISFAYGKKGKPAIKFPESDIQFNITHSGDLGLLAVTRGNPVGIDLEPVVQRKNARHIAQRVFDQAVLDELDQLEDEHFFSPFFQYWTSLESRIKAIGVGVFDYASSVSALEAHNFEPQSGWMASVSALSPLPEKTKWVMLYLDLS</sequence>
<feature type="domain" description="4'-phosphopantetheinyl transferase" evidence="3">
    <location>
        <begin position="105"/>
        <end position="171"/>
    </location>
</feature>
<gene>
    <name evidence="5" type="ORF">BOW51_09805</name>
</gene>
<evidence type="ECO:0000313" key="6">
    <source>
        <dbReference type="Proteomes" id="UP000190896"/>
    </source>
</evidence>
<organism evidence="5 6">
    <name type="scientific">Solemya velesiana gill symbiont</name>
    <dbReference type="NCBI Taxonomy" id="1918948"/>
    <lineage>
        <taxon>Bacteria</taxon>
        <taxon>Pseudomonadati</taxon>
        <taxon>Pseudomonadota</taxon>
        <taxon>Gammaproteobacteria</taxon>
        <taxon>sulfur-oxidizing symbionts</taxon>
    </lineage>
</organism>
<dbReference type="InterPro" id="IPR055066">
    <property type="entry name" value="AASDHPPT_N"/>
</dbReference>
<name>A0A1T2KT32_9GAMM</name>